<comment type="caution">
    <text evidence="6">The sequence shown here is derived from an EMBL/GenBank/DDBJ whole genome shotgun (WGS) entry which is preliminary data.</text>
</comment>
<evidence type="ECO:0000259" key="4">
    <source>
        <dbReference type="Pfam" id="PF13622"/>
    </source>
</evidence>
<dbReference type="EMBL" id="SFCI01000145">
    <property type="protein sequence ID" value="TFY82074.1"/>
    <property type="molecule type" value="Genomic_DNA"/>
</dbReference>
<dbReference type="PANTHER" id="PTHR11066">
    <property type="entry name" value="ACYL-COA THIOESTERASE"/>
    <property type="match status" value="1"/>
</dbReference>
<dbReference type="GO" id="GO:0005782">
    <property type="term" value="C:peroxisomal matrix"/>
    <property type="evidence" value="ECO:0007669"/>
    <property type="project" value="UniProtKB-SubCell"/>
</dbReference>
<feature type="compositionally biased region" description="Basic and acidic residues" evidence="3">
    <location>
        <begin position="149"/>
        <end position="172"/>
    </location>
</feature>
<dbReference type="Gene3D" id="2.40.160.210">
    <property type="entry name" value="Acyl-CoA thioesterase, double hotdog domain"/>
    <property type="match status" value="1"/>
</dbReference>
<dbReference type="InterPro" id="IPR049449">
    <property type="entry name" value="TesB_ACOT8-like_N"/>
</dbReference>
<dbReference type="InterPro" id="IPR029069">
    <property type="entry name" value="HotDog_dom_sf"/>
</dbReference>
<dbReference type="Pfam" id="PF13622">
    <property type="entry name" value="4HBT_3"/>
    <property type="match status" value="1"/>
</dbReference>
<dbReference type="STRING" id="135208.A0A4Z0A720"/>
<organism evidence="6 7">
    <name type="scientific">Hericium alpestre</name>
    <dbReference type="NCBI Taxonomy" id="135208"/>
    <lineage>
        <taxon>Eukaryota</taxon>
        <taxon>Fungi</taxon>
        <taxon>Dikarya</taxon>
        <taxon>Basidiomycota</taxon>
        <taxon>Agaricomycotina</taxon>
        <taxon>Agaricomycetes</taxon>
        <taxon>Russulales</taxon>
        <taxon>Hericiaceae</taxon>
        <taxon>Hericium</taxon>
    </lineage>
</organism>
<dbReference type="Pfam" id="PF20789">
    <property type="entry name" value="4HBT_3C"/>
    <property type="match status" value="1"/>
</dbReference>
<keyword evidence="2" id="KW-0378">Hydrolase</keyword>
<comment type="similarity">
    <text evidence="1">Belongs to the C/M/P thioester hydrolase family.</text>
</comment>
<dbReference type="GO" id="GO:0009062">
    <property type="term" value="P:fatty acid catabolic process"/>
    <property type="evidence" value="ECO:0007669"/>
    <property type="project" value="TreeGrafter"/>
</dbReference>
<proteinExistence type="inferred from homology"/>
<evidence type="ECO:0000256" key="3">
    <source>
        <dbReference type="SAM" id="MobiDB-lite"/>
    </source>
</evidence>
<keyword evidence="7" id="KW-1185">Reference proteome</keyword>
<dbReference type="InterPro" id="IPR049450">
    <property type="entry name" value="ACOT8-like_C"/>
</dbReference>
<dbReference type="GO" id="GO:0047617">
    <property type="term" value="F:fatty acyl-CoA hydrolase activity"/>
    <property type="evidence" value="ECO:0007669"/>
    <property type="project" value="InterPro"/>
</dbReference>
<dbReference type="OrthoDB" id="68328at2759"/>
<evidence type="ECO:0000256" key="2">
    <source>
        <dbReference type="ARBA" id="ARBA00022801"/>
    </source>
</evidence>
<dbReference type="GO" id="GO:0006637">
    <property type="term" value="P:acyl-CoA metabolic process"/>
    <property type="evidence" value="ECO:0007669"/>
    <property type="project" value="InterPro"/>
</dbReference>
<dbReference type="AlphaFoldDB" id="A0A4Z0A720"/>
<evidence type="ECO:0000313" key="6">
    <source>
        <dbReference type="EMBL" id="TFY82074.1"/>
    </source>
</evidence>
<accession>A0A4Z0A720</accession>
<dbReference type="InterPro" id="IPR042171">
    <property type="entry name" value="Acyl-CoA_hotdog"/>
</dbReference>
<protein>
    <recommendedName>
        <fullName evidence="8">Acyl-CoA thioesterase II domain-containing protein</fullName>
    </recommendedName>
</protein>
<dbReference type="Proteomes" id="UP000298061">
    <property type="component" value="Unassembled WGS sequence"/>
</dbReference>
<feature type="region of interest" description="Disordered" evidence="3">
    <location>
        <begin position="149"/>
        <end position="173"/>
    </location>
</feature>
<reference evidence="6 7" key="1">
    <citation type="submission" date="2019-02" db="EMBL/GenBank/DDBJ databases">
        <title>Genome sequencing of the rare red list fungi Hericium alpestre (H. flagellum).</title>
        <authorList>
            <person name="Buettner E."/>
            <person name="Kellner H."/>
        </authorList>
    </citation>
    <scope>NUCLEOTIDE SEQUENCE [LARGE SCALE GENOMIC DNA]</scope>
    <source>
        <strain evidence="6 7">DSM 108284</strain>
    </source>
</reference>
<name>A0A4Z0A720_9AGAM</name>
<evidence type="ECO:0008006" key="8">
    <source>
        <dbReference type="Google" id="ProtNLM"/>
    </source>
</evidence>
<feature type="domain" description="Acyl-CoA thioesterase-like C-terminal" evidence="5">
    <location>
        <begin position="158"/>
        <end position="293"/>
    </location>
</feature>
<dbReference type="InterPro" id="IPR003703">
    <property type="entry name" value="Acyl_CoA_thio"/>
</dbReference>
<evidence type="ECO:0000256" key="1">
    <source>
        <dbReference type="ARBA" id="ARBA00006538"/>
    </source>
</evidence>
<feature type="domain" description="Acyl-CoA thioesterase-like N-terminal HotDog" evidence="4">
    <location>
        <begin position="42"/>
        <end position="118"/>
    </location>
</feature>
<evidence type="ECO:0000313" key="7">
    <source>
        <dbReference type="Proteomes" id="UP000298061"/>
    </source>
</evidence>
<dbReference type="SUPFAM" id="SSF54637">
    <property type="entry name" value="Thioesterase/thiol ester dehydrase-isomerase"/>
    <property type="match status" value="2"/>
</dbReference>
<sequence length="305" mass="34279">MADSANLDQAESKRISTALEVEQLDDNLFRSKELYLPFRARGVFGGQVISQAIVSATKCVSPEFALHSLHCYFLLSASPAVPIIYNVDRVRHGRTYTTRLVRANQRGRTVFVMICSFQIPEPEQLSHQWAMPEIPSPEQCPDEVEVLKENAQDSSRPDETKAQLRQYAEERSTSPIHTRRVGNYIGPEGTPVFMCWMKPKDEAILGYISDTHFLPIAAHTLRLNRFGGGVAPYGMLSSLDHSIHFYSNDFDCNDWILYMTTSPVTASGRGYVTGRMYSRTGSLIAITTQEGVVRARLEKPNQSKL</sequence>
<dbReference type="PANTHER" id="PTHR11066:SF34">
    <property type="entry name" value="ACYL-COENZYME A THIOESTERASE 8"/>
    <property type="match status" value="1"/>
</dbReference>
<dbReference type="CDD" id="cd03444">
    <property type="entry name" value="Thioesterase_II_repeat1"/>
    <property type="match status" value="1"/>
</dbReference>
<dbReference type="CDD" id="cd03445">
    <property type="entry name" value="Thioesterase_II_repeat2"/>
    <property type="match status" value="1"/>
</dbReference>
<gene>
    <name evidence="6" type="ORF">EWM64_g1939</name>
</gene>
<evidence type="ECO:0000259" key="5">
    <source>
        <dbReference type="Pfam" id="PF20789"/>
    </source>
</evidence>